<reference evidence="4" key="1">
    <citation type="submission" date="2025-08" db="UniProtKB">
        <authorList>
            <consortium name="RefSeq"/>
        </authorList>
    </citation>
    <scope>IDENTIFICATION</scope>
    <source>
        <tissue evidence="4">Testes</tissue>
    </source>
</reference>
<name>A0ABM0MEF7_SACKO</name>
<evidence type="ECO:0000256" key="2">
    <source>
        <dbReference type="SAM" id="MobiDB-lite"/>
    </source>
</evidence>
<feature type="non-terminal residue" evidence="4">
    <location>
        <position position="281"/>
    </location>
</feature>
<keyword evidence="1" id="KW-0175">Coiled coil</keyword>
<evidence type="ECO:0000313" key="4">
    <source>
        <dbReference type="RefSeq" id="XP_006818398.1"/>
    </source>
</evidence>
<organism evidence="3 4">
    <name type="scientific">Saccoglossus kowalevskii</name>
    <name type="common">Acorn worm</name>
    <dbReference type="NCBI Taxonomy" id="10224"/>
    <lineage>
        <taxon>Eukaryota</taxon>
        <taxon>Metazoa</taxon>
        <taxon>Hemichordata</taxon>
        <taxon>Enteropneusta</taxon>
        <taxon>Harrimaniidae</taxon>
        <taxon>Saccoglossus</taxon>
    </lineage>
</organism>
<feature type="region of interest" description="Disordered" evidence="2">
    <location>
        <begin position="113"/>
        <end position="135"/>
    </location>
</feature>
<feature type="region of interest" description="Disordered" evidence="2">
    <location>
        <begin position="1"/>
        <end position="23"/>
    </location>
</feature>
<dbReference type="GeneID" id="102804746"/>
<proteinExistence type="predicted"/>
<feature type="compositionally biased region" description="Polar residues" evidence="2">
    <location>
        <begin position="117"/>
        <end position="135"/>
    </location>
</feature>
<feature type="coiled-coil region" evidence="1">
    <location>
        <begin position="167"/>
        <end position="201"/>
    </location>
</feature>
<sequence>MWNTSTGTELSSESHDSTEETDPQPLHLAALASLKGEIIELTNRLSHVTTERDSLDRKLAKAQIERARLIHENEERFETQSQRYEERIIELHSVIAELNKKIDRSQGNVIREEDEFSQSASTPPSNISNSGGSCSASCQNSSDTVPIEHCNDLNAELSRVVGVLEHAIDYRKNNDNYRQNINRVDEQVEQLTSASETIEQRALQAVRDVESLQFAVNDTTDVVGDCCGCHCQVENIQQELTVIKEENETLNSTLCQQEEDISKLKCSMVGVRDDRDRLRRK</sequence>
<protein>
    <submittedName>
        <fullName evidence="4">Colorectal mutant cancer protein-like</fullName>
    </submittedName>
</protein>
<dbReference type="PANTHER" id="PTHR23347">
    <property type="entry name" value="COLORECTAL MUTANT CANCER PROTEIN MCC PROTEIN -RELATED"/>
    <property type="match status" value="1"/>
</dbReference>
<dbReference type="InterPro" id="IPR040171">
    <property type="entry name" value="USBP1-like"/>
</dbReference>
<keyword evidence="3" id="KW-1185">Reference proteome</keyword>
<dbReference type="RefSeq" id="XP_006818398.1">
    <property type="nucleotide sequence ID" value="XM_006818335.1"/>
</dbReference>
<evidence type="ECO:0000313" key="3">
    <source>
        <dbReference type="Proteomes" id="UP000694865"/>
    </source>
</evidence>
<gene>
    <name evidence="4" type="primary">LOC102804746</name>
</gene>
<dbReference type="PANTHER" id="PTHR23347:SF6">
    <property type="entry name" value="FI17904P1"/>
    <property type="match status" value="1"/>
</dbReference>
<dbReference type="Proteomes" id="UP000694865">
    <property type="component" value="Unplaced"/>
</dbReference>
<accession>A0ABM0MEF7</accession>
<evidence type="ECO:0000256" key="1">
    <source>
        <dbReference type="SAM" id="Coils"/>
    </source>
</evidence>